<dbReference type="Proteomes" id="UP000466442">
    <property type="component" value="Linkage Group LG5"/>
</dbReference>
<keyword evidence="2 7" id="KW-0645">Protease</keyword>
<dbReference type="Gene3D" id="2.40.70.10">
    <property type="entry name" value="Acid Proteases"/>
    <property type="match status" value="2"/>
</dbReference>
<dbReference type="InterPro" id="IPR001461">
    <property type="entry name" value="Aspartic_peptidase_A1"/>
</dbReference>
<dbReference type="PROSITE" id="PS00141">
    <property type="entry name" value="ASP_PROTEASE"/>
    <property type="match status" value="2"/>
</dbReference>
<name>A0A8S9XRV8_APOLU</name>
<evidence type="ECO:0000256" key="6">
    <source>
        <dbReference type="PIRSR" id="PIRSR601461-2"/>
    </source>
</evidence>
<evidence type="ECO:0000313" key="10">
    <source>
        <dbReference type="EMBL" id="KAF6210816.1"/>
    </source>
</evidence>
<dbReference type="PROSITE" id="PS51257">
    <property type="entry name" value="PROKAR_LIPOPROTEIN"/>
    <property type="match status" value="1"/>
</dbReference>
<dbReference type="GO" id="GO:0006508">
    <property type="term" value="P:proteolysis"/>
    <property type="evidence" value="ECO:0007669"/>
    <property type="project" value="UniProtKB-KW"/>
</dbReference>
<dbReference type="CDD" id="cd05471">
    <property type="entry name" value="pepsin_like"/>
    <property type="match status" value="1"/>
</dbReference>
<protein>
    <recommendedName>
        <fullName evidence="9">Peptidase A1 domain-containing protein</fullName>
    </recommendedName>
</protein>
<organism evidence="10 11">
    <name type="scientific">Apolygus lucorum</name>
    <name type="common">Small green plant bug</name>
    <name type="synonym">Lygocoris lucorum</name>
    <dbReference type="NCBI Taxonomy" id="248454"/>
    <lineage>
        <taxon>Eukaryota</taxon>
        <taxon>Metazoa</taxon>
        <taxon>Ecdysozoa</taxon>
        <taxon>Arthropoda</taxon>
        <taxon>Hexapoda</taxon>
        <taxon>Insecta</taxon>
        <taxon>Pterygota</taxon>
        <taxon>Neoptera</taxon>
        <taxon>Paraneoptera</taxon>
        <taxon>Hemiptera</taxon>
        <taxon>Heteroptera</taxon>
        <taxon>Panheteroptera</taxon>
        <taxon>Cimicomorpha</taxon>
        <taxon>Miridae</taxon>
        <taxon>Mirini</taxon>
        <taxon>Apolygus</taxon>
    </lineage>
</organism>
<evidence type="ECO:0000256" key="5">
    <source>
        <dbReference type="PIRSR" id="PIRSR601461-1"/>
    </source>
</evidence>
<comment type="caution">
    <text evidence="10">The sequence shown here is derived from an EMBL/GenBank/DDBJ whole genome shotgun (WGS) entry which is preliminary data.</text>
</comment>
<dbReference type="SUPFAM" id="SSF50630">
    <property type="entry name" value="Acid proteases"/>
    <property type="match status" value="1"/>
</dbReference>
<feature type="active site" evidence="5">
    <location>
        <position position="273"/>
    </location>
</feature>
<feature type="disulfide bond" evidence="6">
    <location>
        <begin position="107"/>
        <end position="111"/>
    </location>
</feature>
<keyword evidence="3 7" id="KW-0064">Aspartyl protease</keyword>
<keyword evidence="8" id="KW-1133">Transmembrane helix</keyword>
<dbReference type="PROSITE" id="PS51767">
    <property type="entry name" value="PEPTIDASE_A1"/>
    <property type="match status" value="1"/>
</dbReference>
<keyword evidence="8" id="KW-0472">Membrane</keyword>
<sequence>MRIISSLEVSAVEQFNNMSLVGSWIFVLTIGCILKNSPLGYISIPLMKSAGRTTLDNLQRERRSTVELQNYDNLQYTGEISVGTPPQPFTVLFDSGSSILWIPAAACVGGCEMHSMFDAQSSSTYNHSSKTVSIQYISGGVQGVAAYDNVQFGGMTVSNQYFLLANTTSRMFENLFADGVLGLSPGYKECHADCSILKSMKEQNLIESEVFSFNVCKEKSVAELYIGDHELGEEKSKTTLPLMNNTNSWLFELSKVTVGDGIVCSRSCEAIVDTGTSLILGPSEEVKKLHELIGCKVTYYNENSIPGIHPSCRTRGKLQNVTFDTGEHSFVLTPDMYLSDCTADHCFIGILEHLNNFGSLGYSTWIFGDLIISEYVTTFDAANRSVTFTDC</sequence>
<dbReference type="PRINTS" id="PR00792">
    <property type="entry name" value="PEPSIN"/>
</dbReference>
<evidence type="ECO:0000256" key="7">
    <source>
        <dbReference type="RuleBase" id="RU000454"/>
    </source>
</evidence>
<evidence type="ECO:0000256" key="2">
    <source>
        <dbReference type="ARBA" id="ARBA00022670"/>
    </source>
</evidence>
<dbReference type="AlphaFoldDB" id="A0A8S9XRV8"/>
<feature type="domain" description="Peptidase A1" evidence="9">
    <location>
        <begin position="76"/>
        <end position="389"/>
    </location>
</feature>
<dbReference type="InterPro" id="IPR021109">
    <property type="entry name" value="Peptidase_aspartic_dom_sf"/>
</dbReference>
<dbReference type="FunFam" id="2.40.70.10:FF:000115">
    <property type="entry name" value="Lysosomal aspartic protease"/>
    <property type="match status" value="1"/>
</dbReference>
<proteinExistence type="inferred from homology"/>
<dbReference type="GO" id="GO:0004190">
    <property type="term" value="F:aspartic-type endopeptidase activity"/>
    <property type="evidence" value="ECO:0007669"/>
    <property type="project" value="UniProtKB-KW"/>
</dbReference>
<dbReference type="PANTHER" id="PTHR47966">
    <property type="entry name" value="BETA-SITE APP-CLEAVING ENZYME, ISOFORM A-RELATED"/>
    <property type="match status" value="1"/>
</dbReference>
<dbReference type="EMBL" id="WIXP02000005">
    <property type="protein sequence ID" value="KAF6210816.1"/>
    <property type="molecule type" value="Genomic_DNA"/>
</dbReference>
<evidence type="ECO:0000256" key="8">
    <source>
        <dbReference type="SAM" id="Phobius"/>
    </source>
</evidence>
<dbReference type="InterPro" id="IPR001969">
    <property type="entry name" value="Aspartic_peptidase_AS"/>
</dbReference>
<evidence type="ECO:0000256" key="4">
    <source>
        <dbReference type="ARBA" id="ARBA00022801"/>
    </source>
</evidence>
<comment type="similarity">
    <text evidence="1 7">Belongs to the peptidase A1 family.</text>
</comment>
<feature type="active site" evidence="5">
    <location>
        <position position="94"/>
    </location>
</feature>
<reference evidence="10" key="1">
    <citation type="journal article" date="2021" name="Mol. Ecol. Resour.">
        <title>Apolygus lucorum genome provides insights into omnivorousness and mesophyll feeding.</title>
        <authorList>
            <person name="Liu Y."/>
            <person name="Liu H."/>
            <person name="Wang H."/>
            <person name="Huang T."/>
            <person name="Liu B."/>
            <person name="Yang B."/>
            <person name="Yin L."/>
            <person name="Li B."/>
            <person name="Zhang Y."/>
            <person name="Zhang S."/>
            <person name="Jiang F."/>
            <person name="Zhang X."/>
            <person name="Ren Y."/>
            <person name="Wang B."/>
            <person name="Wang S."/>
            <person name="Lu Y."/>
            <person name="Wu K."/>
            <person name="Fan W."/>
            <person name="Wang G."/>
        </authorList>
    </citation>
    <scope>NUCLEOTIDE SEQUENCE</scope>
    <source>
        <strain evidence="10">12Hb</strain>
    </source>
</reference>
<dbReference type="OrthoDB" id="771136at2759"/>
<keyword evidence="4 7" id="KW-0378">Hydrolase</keyword>
<dbReference type="InterPro" id="IPR033121">
    <property type="entry name" value="PEPTIDASE_A1"/>
</dbReference>
<evidence type="ECO:0000256" key="3">
    <source>
        <dbReference type="ARBA" id="ARBA00022750"/>
    </source>
</evidence>
<evidence type="ECO:0000259" key="9">
    <source>
        <dbReference type="PROSITE" id="PS51767"/>
    </source>
</evidence>
<feature type="disulfide bond" evidence="6">
    <location>
        <begin position="264"/>
        <end position="268"/>
    </location>
</feature>
<evidence type="ECO:0000313" key="11">
    <source>
        <dbReference type="Proteomes" id="UP000466442"/>
    </source>
</evidence>
<feature type="transmembrane region" description="Helical" evidence="8">
    <location>
        <begin position="20"/>
        <end position="42"/>
    </location>
</feature>
<dbReference type="Pfam" id="PF00026">
    <property type="entry name" value="Asp"/>
    <property type="match status" value="1"/>
</dbReference>
<dbReference type="InterPro" id="IPR034164">
    <property type="entry name" value="Pepsin-like_dom"/>
</dbReference>
<keyword evidence="11" id="KW-1185">Reference proteome</keyword>
<keyword evidence="6" id="KW-1015">Disulfide bond</keyword>
<gene>
    <name evidence="10" type="ORF">GE061_013927</name>
</gene>
<accession>A0A8S9XRV8</accession>
<keyword evidence="8" id="KW-0812">Transmembrane</keyword>
<evidence type="ECO:0000256" key="1">
    <source>
        <dbReference type="ARBA" id="ARBA00007447"/>
    </source>
</evidence>